<keyword evidence="2" id="KW-1185">Reference proteome</keyword>
<protein>
    <submittedName>
        <fullName evidence="1">Uncharacterized protein</fullName>
    </submittedName>
</protein>
<dbReference type="EMBL" id="WNTK01092056">
    <property type="protein sequence ID" value="KAG9460266.1"/>
    <property type="molecule type" value="Genomic_DNA"/>
</dbReference>
<accession>A0A8J6B2G3</accession>
<dbReference type="Proteomes" id="UP000770717">
    <property type="component" value="Unassembled WGS sequence"/>
</dbReference>
<evidence type="ECO:0000313" key="1">
    <source>
        <dbReference type="EMBL" id="KAG9460266.1"/>
    </source>
</evidence>
<organism evidence="1 2">
    <name type="scientific">Eleutherodactylus coqui</name>
    <name type="common">Puerto Rican coqui</name>
    <dbReference type="NCBI Taxonomy" id="57060"/>
    <lineage>
        <taxon>Eukaryota</taxon>
        <taxon>Metazoa</taxon>
        <taxon>Chordata</taxon>
        <taxon>Craniata</taxon>
        <taxon>Vertebrata</taxon>
        <taxon>Euteleostomi</taxon>
        <taxon>Amphibia</taxon>
        <taxon>Batrachia</taxon>
        <taxon>Anura</taxon>
        <taxon>Neobatrachia</taxon>
        <taxon>Hyloidea</taxon>
        <taxon>Eleutherodactylidae</taxon>
        <taxon>Eleutherodactylinae</taxon>
        <taxon>Eleutherodactylus</taxon>
        <taxon>Eleutherodactylus</taxon>
    </lineage>
</organism>
<sequence length="104" mass="12545">MFYSVLIQAGAYYSLSTEQNVLVCLCFFLDYRFVSEFNFKYCLLKKHIKISISFLDSITKFPLTGGEIYHFTEILVMKYLYNYLEYKRISIYIYFIKFNFAHLV</sequence>
<gene>
    <name evidence="1" type="ORF">GDO78_022992</name>
</gene>
<dbReference type="AlphaFoldDB" id="A0A8J6B2G3"/>
<name>A0A8J6B2G3_ELECQ</name>
<reference evidence="1" key="1">
    <citation type="thesis" date="2020" institute="ProQuest LLC" country="789 East Eisenhower Parkway, Ann Arbor, MI, USA">
        <title>Comparative Genomics and Chromosome Evolution.</title>
        <authorList>
            <person name="Mudd A.B."/>
        </authorList>
    </citation>
    <scope>NUCLEOTIDE SEQUENCE</scope>
    <source>
        <strain evidence="1">HN-11 Male</strain>
        <tissue evidence="1">Kidney and liver</tissue>
    </source>
</reference>
<evidence type="ECO:0000313" key="2">
    <source>
        <dbReference type="Proteomes" id="UP000770717"/>
    </source>
</evidence>
<proteinExistence type="predicted"/>
<comment type="caution">
    <text evidence="1">The sequence shown here is derived from an EMBL/GenBank/DDBJ whole genome shotgun (WGS) entry which is preliminary data.</text>
</comment>